<evidence type="ECO:0000313" key="4">
    <source>
        <dbReference type="Proteomes" id="UP000075604"/>
    </source>
</evidence>
<name>A0A150P6Y7_SORCE</name>
<dbReference type="InterPro" id="IPR029058">
    <property type="entry name" value="AB_hydrolase_fold"/>
</dbReference>
<dbReference type="PANTHER" id="PTHR48098:SF3">
    <property type="entry name" value="IRON(III) ENTEROBACTIN ESTERASE"/>
    <property type="match status" value="1"/>
</dbReference>
<evidence type="ECO:0000313" key="3">
    <source>
        <dbReference type="EMBL" id="KYF51376.1"/>
    </source>
</evidence>
<keyword evidence="2" id="KW-0732">Signal</keyword>
<dbReference type="PROSITE" id="PS51257">
    <property type="entry name" value="PROKAR_LIPOPROTEIN"/>
    <property type="match status" value="1"/>
</dbReference>
<dbReference type="PANTHER" id="PTHR48098">
    <property type="entry name" value="ENTEROCHELIN ESTERASE-RELATED"/>
    <property type="match status" value="1"/>
</dbReference>
<organism evidence="3 4">
    <name type="scientific">Sorangium cellulosum</name>
    <name type="common">Polyangium cellulosum</name>
    <dbReference type="NCBI Taxonomy" id="56"/>
    <lineage>
        <taxon>Bacteria</taxon>
        <taxon>Pseudomonadati</taxon>
        <taxon>Myxococcota</taxon>
        <taxon>Polyangia</taxon>
        <taxon>Polyangiales</taxon>
        <taxon>Polyangiaceae</taxon>
        <taxon>Sorangium</taxon>
    </lineage>
</organism>
<comment type="caution">
    <text evidence="3">The sequence shown here is derived from an EMBL/GenBank/DDBJ whole genome shotgun (WGS) entry which is preliminary data.</text>
</comment>
<dbReference type="AlphaFoldDB" id="A0A150P6Y7"/>
<feature type="region of interest" description="Disordered" evidence="1">
    <location>
        <begin position="23"/>
        <end position="108"/>
    </location>
</feature>
<sequence>MTRSFTCSISLLVALSIAACGSDDGAAGGSGGSGGKGSGGSSSSSSTSSSSSSSSNSASSSSGSTSGAGGTDDPSPNGGGGQGGTVDPVGTEGDGDFEIGPDYQDAPEIKRIDGVPQGRTFTFTLSSRESEIFTGHDPTLNDNAKGDFNRRVEVAIPATYVDGAEAPFMVVQDARDRNEIINTINNLVADPNDGFPSVIAIFAASGGGDSYGSERGLEYDTMSDAYQRFVDTELLEAVKNDQAVRAAYPNLKFTSNPDGRATYGCSSGGAAALTMGWFGHDTYRKIVTYSGTFVDQQNPRAPTEAEYPDGAWEYTEGLIRDSPRKPLRIFLQVGENDLGSTRDEASHHNWVMANQRVAAILKEKGYHYRFVYAKGAGHCEGRVIRQTLPDTLRWMWRGYPVD</sequence>
<gene>
    <name evidence="3" type="ORF">BE04_31560</name>
</gene>
<feature type="compositionally biased region" description="Low complexity" evidence="1">
    <location>
        <begin position="41"/>
        <end position="65"/>
    </location>
</feature>
<dbReference type="InterPro" id="IPR050583">
    <property type="entry name" value="Mycobacterial_A85_antigen"/>
</dbReference>
<dbReference type="InterPro" id="IPR000801">
    <property type="entry name" value="Esterase-like"/>
</dbReference>
<dbReference type="Proteomes" id="UP000075604">
    <property type="component" value="Unassembled WGS sequence"/>
</dbReference>
<reference evidence="3 4" key="1">
    <citation type="submission" date="2014-02" db="EMBL/GenBank/DDBJ databases">
        <title>The small core and large imbalanced accessory genome model reveals a collaborative survival strategy of Sorangium cellulosum strains in nature.</title>
        <authorList>
            <person name="Han K."/>
            <person name="Peng R."/>
            <person name="Blom J."/>
            <person name="Li Y.-Z."/>
        </authorList>
    </citation>
    <scope>NUCLEOTIDE SEQUENCE [LARGE SCALE GENOMIC DNA]</scope>
    <source>
        <strain evidence="3 4">So0157-18</strain>
    </source>
</reference>
<dbReference type="SUPFAM" id="SSF53474">
    <property type="entry name" value="alpha/beta-Hydrolases"/>
    <property type="match status" value="1"/>
</dbReference>
<feature type="compositionally biased region" description="Gly residues" evidence="1">
    <location>
        <begin position="26"/>
        <end position="40"/>
    </location>
</feature>
<dbReference type="Gene3D" id="3.40.50.1820">
    <property type="entry name" value="alpha/beta hydrolase"/>
    <property type="match status" value="1"/>
</dbReference>
<protein>
    <submittedName>
        <fullName evidence="3">Enterobactin esterase</fullName>
    </submittedName>
</protein>
<evidence type="ECO:0000256" key="1">
    <source>
        <dbReference type="SAM" id="MobiDB-lite"/>
    </source>
</evidence>
<accession>A0A150P6Y7</accession>
<dbReference type="Pfam" id="PF00756">
    <property type="entry name" value="Esterase"/>
    <property type="match status" value="1"/>
</dbReference>
<evidence type="ECO:0000256" key="2">
    <source>
        <dbReference type="SAM" id="SignalP"/>
    </source>
</evidence>
<proteinExistence type="predicted"/>
<feature type="signal peptide" evidence="2">
    <location>
        <begin position="1"/>
        <end position="18"/>
    </location>
</feature>
<feature type="chain" id="PRO_5007565700" evidence="2">
    <location>
        <begin position="19"/>
        <end position="402"/>
    </location>
</feature>
<dbReference type="EMBL" id="JELX01003762">
    <property type="protein sequence ID" value="KYF51376.1"/>
    <property type="molecule type" value="Genomic_DNA"/>
</dbReference>